<dbReference type="GO" id="GO:1902425">
    <property type="term" value="P:positive regulation of attachment of mitotic spindle microtubules to kinetochore"/>
    <property type="evidence" value="ECO:0007669"/>
    <property type="project" value="EnsemblFungi"/>
</dbReference>
<evidence type="ECO:0000256" key="6">
    <source>
        <dbReference type="ARBA" id="ARBA00022777"/>
    </source>
</evidence>
<comment type="catalytic activity">
    <reaction evidence="8">
        <text>L-threonyl-[protein] + ATP = O-phospho-L-threonyl-[protein] + ADP + H(+)</text>
        <dbReference type="Rhea" id="RHEA:46608"/>
        <dbReference type="Rhea" id="RHEA-COMP:11060"/>
        <dbReference type="Rhea" id="RHEA-COMP:11605"/>
        <dbReference type="ChEBI" id="CHEBI:15378"/>
        <dbReference type="ChEBI" id="CHEBI:30013"/>
        <dbReference type="ChEBI" id="CHEBI:30616"/>
        <dbReference type="ChEBI" id="CHEBI:61977"/>
        <dbReference type="ChEBI" id="CHEBI:456216"/>
        <dbReference type="EC" id="2.7.11.1"/>
    </reaction>
</comment>
<dbReference type="EC" id="2.7.11.1" evidence="2"/>
<dbReference type="Gene3D" id="1.10.510.10">
    <property type="entry name" value="Transferase(Phosphotransferase) domain 1"/>
    <property type="match status" value="1"/>
</dbReference>
<evidence type="ECO:0000256" key="9">
    <source>
        <dbReference type="ARBA" id="ARBA00048679"/>
    </source>
</evidence>
<keyword evidence="3" id="KW-0723">Serine/threonine-protein kinase</keyword>
<dbReference type="Proteomes" id="UP000001744">
    <property type="component" value="Unassembled WGS sequence"/>
</dbReference>
<evidence type="ECO:0000313" key="15">
    <source>
        <dbReference type="Proteomes" id="UP000001744"/>
    </source>
</evidence>
<evidence type="ECO:0000256" key="1">
    <source>
        <dbReference type="ARBA" id="ARBA00010006"/>
    </source>
</evidence>
<evidence type="ECO:0000313" key="13">
    <source>
        <dbReference type="EMBL" id="EEB07957.2"/>
    </source>
</evidence>
<evidence type="ECO:0000256" key="4">
    <source>
        <dbReference type="ARBA" id="ARBA00022679"/>
    </source>
</evidence>
<comment type="catalytic activity">
    <reaction evidence="9">
        <text>L-seryl-[protein] + ATP = O-phospho-L-seryl-[protein] + ADP + H(+)</text>
        <dbReference type="Rhea" id="RHEA:17989"/>
        <dbReference type="Rhea" id="RHEA-COMP:9863"/>
        <dbReference type="Rhea" id="RHEA-COMP:11604"/>
        <dbReference type="ChEBI" id="CHEBI:15378"/>
        <dbReference type="ChEBI" id="CHEBI:29999"/>
        <dbReference type="ChEBI" id="CHEBI:30616"/>
        <dbReference type="ChEBI" id="CHEBI:83421"/>
        <dbReference type="ChEBI" id="CHEBI:456216"/>
        <dbReference type="EC" id="2.7.11.1"/>
    </reaction>
</comment>
<dbReference type="HOGENOM" id="CLU_000288_63_9_1"/>
<keyword evidence="6 13" id="KW-0418">Kinase</keyword>
<dbReference type="OrthoDB" id="347657at2759"/>
<dbReference type="Pfam" id="PF00069">
    <property type="entry name" value="Pkinase"/>
    <property type="match status" value="1"/>
</dbReference>
<name>B6K3A0_SCHJY</name>
<evidence type="ECO:0000256" key="2">
    <source>
        <dbReference type="ARBA" id="ARBA00012513"/>
    </source>
</evidence>
<gene>
    <name evidence="14" type="primary">pdk1</name>
    <name evidence="13" type="ORF">SJAG_05290</name>
</gene>
<evidence type="ECO:0000259" key="12">
    <source>
        <dbReference type="PROSITE" id="PS50011"/>
    </source>
</evidence>
<dbReference type="Gene3D" id="3.30.200.20">
    <property type="entry name" value="Phosphorylase Kinase, domain 1"/>
    <property type="match status" value="1"/>
</dbReference>
<dbReference type="JaponicusDB" id="SJAG_05290">
    <property type="gene designation" value="pdk1"/>
</dbReference>
<dbReference type="FunFam" id="3.30.200.20:FF:000191">
    <property type="entry name" value="3-phosphoinositide-dependent protein kinase 2-like"/>
    <property type="match status" value="1"/>
</dbReference>
<dbReference type="SUPFAM" id="SSF56112">
    <property type="entry name" value="Protein kinase-like (PK-like)"/>
    <property type="match status" value="1"/>
</dbReference>
<proteinExistence type="inferred from homology"/>
<evidence type="ECO:0000256" key="10">
    <source>
        <dbReference type="PROSITE-ProRule" id="PRU10141"/>
    </source>
</evidence>
<reference evidence="13 15" key="1">
    <citation type="journal article" date="2011" name="Science">
        <title>Comparative functional genomics of the fission yeasts.</title>
        <authorList>
            <person name="Rhind N."/>
            <person name="Chen Z."/>
            <person name="Yassour M."/>
            <person name="Thompson D.A."/>
            <person name="Haas B.J."/>
            <person name="Habib N."/>
            <person name="Wapinski I."/>
            <person name="Roy S."/>
            <person name="Lin M.F."/>
            <person name="Heiman D.I."/>
            <person name="Young S.K."/>
            <person name="Furuya K."/>
            <person name="Guo Y."/>
            <person name="Pidoux A."/>
            <person name="Chen H.M."/>
            <person name="Robbertse B."/>
            <person name="Goldberg J.M."/>
            <person name="Aoki K."/>
            <person name="Bayne E.H."/>
            <person name="Berlin A.M."/>
            <person name="Desjardins C.A."/>
            <person name="Dobbs E."/>
            <person name="Dukaj L."/>
            <person name="Fan L."/>
            <person name="FitzGerald M.G."/>
            <person name="French C."/>
            <person name="Gujja S."/>
            <person name="Hansen K."/>
            <person name="Keifenheim D."/>
            <person name="Levin J.Z."/>
            <person name="Mosher R.A."/>
            <person name="Mueller C.A."/>
            <person name="Pfiffner J."/>
            <person name="Priest M."/>
            <person name="Russ C."/>
            <person name="Smialowska A."/>
            <person name="Swoboda P."/>
            <person name="Sykes S.M."/>
            <person name="Vaughn M."/>
            <person name="Vengrova S."/>
            <person name="Yoder R."/>
            <person name="Zeng Q."/>
            <person name="Allshire R."/>
            <person name="Baulcombe D."/>
            <person name="Birren B.W."/>
            <person name="Brown W."/>
            <person name="Ekwall K."/>
            <person name="Kellis M."/>
            <person name="Leatherwood J."/>
            <person name="Levin H."/>
            <person name="Margalit H."/>
            <person name="Martienssen R."/>
            <person name="Nieduszynski C.A."/>
            <person name="Spatafora J.W."/>
            <person name="Friedman N."/>
            <person name="Dalgaard J.Z."/>
            <person name="Baumann P."/>
            <person name="Niki H."/>
            <person name="Regev A."/>
            <person name="Nusbaum C."/>
        </authorList>
    </citation>
    <scope>NUCLEOTIDE SEQUENCE [LARGE SCALE GENOMIC DNA]</scope>
    <source>
        <strain evidence="15">yFS275 / FY16936</strain>
    </source>
</reference>
<dbReference type="PROSITE" id="PS50011">
    <property type="entry name" value="PROTEIN_KINASE_DOM"/>
    <property type="match status" value="1"/>
</dbReference>
<dbReference type="GO" id="GO:0044732">
    <property type="term" value="C:mitotic spindle pole body"/>
    <property type="evidence" value="ECO:0007669"/>
    <property type="project" value="EnsemblFungi"/>
</dbReference>
<keyword evidence="4" id="KW-0808">Transferase</keyword>
<dbReference type="VEuPathDB" id="FungiDB:SJAG_05290"/>
<keyword evidence="5 10" id="KW-0547">Nucleotide-binding</keyword>
<evidence type="ECO:0000256" key="3">
    <source>
        <dbReference type="ARBA" id="ARBA00022527"/>
    </source>
</evidence>
<dbReference type="GO" id="GO:0035556">
    <property type="term" value="P:intracellular signal transduction"/>
    <property type="evidence" value="ECO:0000318"/>
    <property type="project" value="GO_Central"/>
</dbReference>
<keyword evidence="7 10" id="KW-0067">ATP-binding</keyword>
<organism evidence="13 15">
    <name type="scientific">Schizosaccharomyces japonicus (strain yFS275 / FY16936)</name>
    <name type="common">Fission yeast</name>
    <dbReference type="NCBI Taxonomy" id="402676"/>
    <lineage>
        <taxon>Eukaryota</taxon>
        <taxon>Fungi</taxon>
        <taxon>Dikarya</taxon>
        <taxon>Ascomycota</taxon>
        <taxon>Taphrinomycotina</taxon>
        <taxon>Schizosaccharomycetes</taxon>
        <taxon>Schizosaccharomycetales</taxon>
        <taxon>Schizosaccharomycetaceae</taxon>
        <taxon>Schizosaccharomyces</taxon>
    </lineage>
</organism>
<dbReference type="GO" id="GO:0005524">
    <property type="term" value="F:ATP binding"/>
    <property type="evidence" value="ECO:0007669"/>
    <property type="project" value="UniProtKB-UniRule"/>
</dbReference>
<dbReference type="GO" id="GO:0071341">
    <property type="term" value="C:medial cortical node"/>
    <property type="evidence" value="ECO:0007669"/>
    <property type="project" value="EnsemblFungi"/>
</dbReference>
<dbReference type="PANTHER" id="PTHR24356">
    <property type="entry name" value="SERINE/THREONINE-PROTEIN KINASE"/>
    <property type="match status" value="1"/>
</dbReference>
<sequence>MNLQTSVPGDHTSFRSRRLDNGLPRERDLPKVPAKSRVLPDFADPVYDNNVPRPVHGVRGNTGPVQSHIGALKNRDDYLIGKIVGDGSFSKVHIATDKKTWKEYAIKILSKRHIVKQKKVKYVTIERDAMMRLNGFPGIIRLFHTFQDDLHLYYVLDYAENGELLTYIKKYSTLSEDCVRFYAAEILMSLDLCIRMESSIVISQKITDFGTAKLLPTKYAQCDEHLVFSSAFVGTAEYVSPELIQRQHICKGSDLWAFACVVYQMITGAPPFRGTNTNQIFAKICNASYTLPTLLPLGLSELFAELFQPQPSLRATTDQVKSSVFFNDVVWDASVLWKQHAPVMRPYQPALKLNSSATNLAPNNFKSTVTAAAAANAAVAHANVSLKQHERAVSQGLPSTIPPRHISSSGHYSHSHTSSHVQRQPIDRLWYKLLLPNEQVLENGLIYVSLLNKSSGSKTPSKLPMLFFSRKKQRILLITSLGRCLFIGKDKHGKNCIETEIDLSSDGVTFHADEGSLKRFMVEDDSCTRIVEDPTGHAEEWVQCMKNAVSLSKEYQANAA</sequence>
<evidence type="ECO:0000256" key="7">
    <source>
        <dbReference type="ARBA" id="ARBA00022840"/>
    </source>
</evidence>
<dbReference type="InterPro" id="IPR011009">
    <property type="entry name" value="Kinase-like_dom_sf"/>
</dbReference>
<dbReference type="EMBL" id="KE651167">
    <property type="protein sequence ID" value="EEB07957.2"/>
    <property type="molecule type" value="Genomic_DNA"/>
</dbReference>
<dbReference type="OMA" id="FACVVYQ"/>
<dbReference type="Gene3D" id="2.30.29.30">
    <property type="entry name" value="Pleckstrin-homology domain (PH domain)/Phosphotyrosine-binding domain (PTB)"/>
    <property type="match status" value="1"/>
</dbReference>
<accession>B6K3A0</accession>
<evidence type="ECO:0000256" key="11">
    <source>
        <dbReference type="SAM" id="MobiDB-lite"/>
    </source>
</evidence>
<evidence type="ECO:0000256" key="5">
    <source>
        <dbReference type="ARBA" id="ARBA00022741"/>
    </source>
</evidence>
<dbReference type="GO" id="GO:0004674">
    <property type="term" value="F:protein serine/threonine kinase activity"/>
    <property type="evidence" value="ECO:0000318"/>
    <property type="project" value="GO_Central"/>
</dbReference>
<comment type="similarity">
    <text evidence="1">Belongs to the protein kinase superfamily. AGC Ser/Thr protein kinase family. PDPK1 subfamily.</text>
</comment>
<dbReference type="InterPro" id="IPR050236">
    <property type="entry name" value="Ser_Thr_kinase_AGC"/>
</dbReference>
<dbReference type="STRING" id="402676.B6K3A0"/>
<evidence type="ECO:0000256" key="8">
    <source>
        <dbReference type="ARBA" id="ARBA00047899"/>
    </source>
</evidence>
<dbReference type="eggNOG" id="KOG0592">
    <property type="taxonomic scope" value="Eukaryota"/>
</dbReference>
<feature type="domain" description="Protein kinase" evidence="12">
    <location>
        <begin position="78"/>
        <end position="326"/>
    </location>
</feature>
<dbReference type="RefSeq" id="XP_002174250.2">
    <property type="nucleotide sequence ID" value="XM_002174214.2"/>
</dbReference>
<dbReference type="PROSITE" id="PS00107">
    <property type="entry name" value="PROTEIN_KINASE_ATP"/>
    <property type="match status" value="1"/>
</dbReference>
<protein>
    <recommendedName>
        <fullName evidence="2">non-specific serine/threonine protein kinase</fullName>
        <ecNumber evidence="2">2.7.11.1</ecNumber>
    </recommendedName>
</protein>
<evidence type="ECO:0000313" key="14">
    <source>
        <dbReference type="JaponicusDB" id="SJAG_05290"/>
    </source>
</evidence>
<keyword evidence="15" id="KW-1185">Reference proteome</keyword>
<dbReference type="GO" id="GO:0140281">
    <property type="term" value="P:positive regulation of mitotic division septum assembly"/>
    <property type="evidence" value="ECO:0007669"/>
    <property type="project" value="EnsemblFungi"/>
</dbReference>
<dbReference type="GeneID" id="7048998"/>
<dbReference type="InterPro" id="IPR011993">
    <property type="entry name" value="PH-like_dom_sf"/>
</dbReference>
<dbReference type="PANTHER" id="PTHR24356:SF411">
    <property type="entry name" value="SERINE_THREONINE-PROTEIN KINASE PPK21"/>
    <property type="match status" value="1"/>
</dbReference>
<feature type="compositionally biased region" description="Basic and acidic residues" evidence="11">
    <location>
        <begin position="17"/>
        <end position="30"/>
    </location>
</feature>
<dbReference type="AlphaFoldDB" id="B6K3A0"/>
<feature type="binding site" evidence="10">
    <location>
        <position position="107"/>
    </location>
    <ligand>
        <name>ATP</name>
        <dbReference type="ChEBI" id="CHEBI:30616"/>
    </ligand>
</feature>
<dbReference type="InterPro" id="IPR017441">
    <property type="entry name" value="Protein_kinase_ATP_BS"/>
</dbReference>
<feature type="region of interest" description="Disordered" evidence="11">
    <location>
        <begin position="1"/>
        <end position="31"/>
    </location>
</feature>
<dbReference type="InterPro" id="IPR000719">
    <property type="entry name" value="Prot_kinase_dom"/>
</dbReference>